<accession>A0A1C3ERX5</accession>
<evidence type="ECO:0008006" key="4">
    <source>
        <dbReference type="Google" id="ProtNLM"/>
    </source>
</evidence>
<dbReference type="RefSeq" id="WP_068898903.1">
    <property type="nucleotide sequence ID" value="NZ_JBHUIF010000032.1"/>
</dbReference>
<evidence type="ECO:0000256" key="1">
    <source>
        <dbReference type="SAM" id="SignalP"/>
    </source>
</evidence>
<dbReference type="EMBL" id="LYBM01000002">
    <property type="protein sequence ID" value="ODA35938.1"/>
    <property type="molecule type" value="Genomic_DNA"/>
</dbReference>
<dbReference type="AlphaFoldDB" id="A0A1C3ERX5"/>
<name>A0A1C3ERX5_9GAMM</name>
<proteinExistence type="predicted"/>
<feature type="chain" id="PRO_5008673364" description="DUF1302 domain-containing protein" evidence="1">
    <location>
        <begin position="20"/>
        <end position="441"/>
    </location>
</feature>
<dbReference type="OrthoDB" id="1188513at2"/>
<dbReference type="Proteomes" id="UP000094936">
    <property type="component" value="Unassembled WGS sequence"/>
</dbReference>
<dbReference type="STRING" id="1080227.A8L45_02600"/>
<protein>
    <recommendedName>
        <fullName evidence="4">DUF1302 domain-containing protein</fullName>
    </recommendedName>
</protein>
<reference evidence="2 3" key="1">
    <citation type="submission" date="2016-05" db="EMBL/GenBank/DDBJ databases">
        <title>Genomic Taxonomy of the Vibrionaceae.</title>
        <authorList>
            <person name="Gomez-Gil B."/>
            <person name="Enciso-Ibarra J."/>
        </authorList>
    </citation>
    <scope>NUCLEOTIDE SEQUENCE [LARGE SCALE GENOMIC DNA]</scope>
    <source>
        <strain evidence="2 3">CAIM 1920</strain>
    </source>
</reference>
<evidence type="ECO:0000313" key="3">
    <source>
        <dbReference type="Proteomes" id="UP000094936"/>
    </source>
</evidence>
<evidence type="ECO:0000313" key="2">
    <source>
        <dbReference type="EMBL" id="ODA35938.1"/>
    </source>
</evidence>
<keyword evidence="3" id="KW-1185">Reference proteome</keyword>
<keyword evidence="1" id="KW-0732">Signal</keyword>
<sequence>MHRWLLLFPFLIISTVAEALEAEAEASIEYRQFFREGALGQKTPQFSATFLPTLYWESEEGGHSITWTTLFRADSLDENRSHIDVREAYYQTYFDLYGSLGELALKVGAAQVFWGVTESQNIVNVINQSDLVDNVTGEKLGQPMINVNLDSEFGFLELYVLPVFRERTFASESGRLAFPGVVNNPIYESSRRQKKIDLGFRYSYSFDSWDIGFSAFTGTNREPYFAAQVNTPVDEDLSTDINIVPYYAKMTQLGIDFQAFIGDFTWKLEAIRRESLVNHTAVTTGFEYTFVGIFDTDNDLTLFSEYLYDSRDPTGPVSIQLDRNTQVLLLISDTLFGGLLTPDFDALADERRILPTFANNDIFTGARWVLNDINGTEVRVGWLMDIEYITSHLLQYEVSGRFDESLSWKVEGTFFNSEDKQDPLFGVKDDDFVKAALTYYF</sequence>
<gene>
    <name evidence="2" type="ORF">A8L45_02600</name>
</gene>
<feature type="signal peptide" evidence="1">
    <location>
        <begin position="1"/>
        <end position="19"/>
    </location>
</feature>
<comment type="caution">
    <text evidence="2">The sequence shown here is derived from an EMBL/GenBank/DDBJ whole genome shotgun (WGS) entry which is preliminary data.</text>
</comment>
<organism evidence="2 3">
    <name type="scientific">Veronia pacifica</name>
    <dbReference type="NCBI Taxonomy" id="1080227"/>
    <lineage>
        <taxon>Bacteria</taxon>
        <taxon>Pseudomonadati</taxon>
        <taxon>Pseudomonadota</taxon>
        <taxon>Gammaproteobacteria</taxon>
        <taxon>Vibrionales</taxon>
        <taxon>Vibrionaceae</taxon>
        <taxon>Veronia</taxon>
    </lineage>
</organism>